<evidence type="ECO:0000313" key="1">
    <source>
        <dbReference type="EMBL" id="PYE52433.1"/>
    </source>
</evidence>
<protein>
    <recommendedName>
        <fullName evidence="3">Collagen triple helix repeat protein</fullName>
    </recommendedName>
</protein>
<evidence type="ECO:0000313" key="2">
    <source>
        <dbReference type="Proteomes" id="UP000247790"/>
    </source>
</evidence>
<comment type="caution">
    <text evidence="1">The sequence shown here is derived from an EMBL/GenBank/DDBJ whole genome shotgun (WGS) entry which is preliminary data.</text>
</comment>
<evidence type="ECO:0008006" key="3">
    <source>
        <dbReference type="Google" id="ProtNLM"/>
    </source>
</evidence>
<dbReference type="AlphaFoldDB" id="A0A2V4W204"/>
<organism evidence="1 2">
    <name type="scientific">Paenibacillus barcinonensis</name>
    <dbReference type="NCBI Taxonomy" id="198119"/>
    <lineage>
        <taxon>Bacteria</taxon>
        <taxon>Bacillati</taxon>
        <taxon>Bacillota</taxon>
        <taxon>Bacilli</taxon>
        <taxon>Bacillales</taxon>
        <taxon>Paenibacillaceae</taxon>
        <taxon>Paenibacillus</taxon>
    </lineage>
</organism>
<dbReference type="EMBL" id="QJSW01000001">
    <property type="protein sequence ID" value="PYE52433.1"/>
    <property type="molecule type" value="Genomic_DNA"/>
</dbReference>
<dbReference type="RefSeq" id="WP_174812280.1">
    <property type="nucleotide sequence ID" value="NZ_CP054614.1"/>
</dbReference>
<proteinExistence type="predicted"/>
<name>A0A2V4W204_PAEBA</name>
<gene>
    <name evidence="1" type="ORF">DFQ00_101370</name>
</gene>
<dbReference type="Proteomes" id="UP000247790">
    <property type="component" value="Unassembled WGS sequence"/>
</dbReference>
<accession>A0A2V4W204</accession>
<sequence length="97" mass="9690">MKNKVSHIAALYYGLGNAFSMLGLEPVSTLSYGQRVGRSTSTGVTGATGVTGITGITGITGAAGVTGTTGATGPDFASEGFFAFLAICPQQQLLVCP</sequence>
<reference evidence="1 2" key="1">
    <citation type="submission" date="2018-06" db="EMBL/GenBank/DDBJ databases">
        <title>Genomic Encyclopedia of Type Strains, Phase III (KMG-III): the genomes of soil and plant-associated and newly described type strains.</title>
        <authorList>
            <person name="Whitman W."/>
        </authorList>
    </citation>
    <scope>NUCLEOTIDE SEQUENCE [LARGE SCALE GENOMIC DNA]</scope>
    <source>
        <strain evidence="1 2">CECT 7022</strain>
    </source>
</reference>